<proteinExistence type="predicted"/>
<protein>
    <recommendedName>
        <fullName evidence="2">GST C-terminal domain-containing protein</fullName>
    </recommendedName>
</protein>
<gene>
    <name evidence="3" type="ORF">HJC23_010675</name>
</gene>
<dbReference type="Gene3D" id="1.20.1050.10">
    <property type="match status" value="1"/>
</dbReference>
<dbReference type="InterPro" id="IPR010987">
    <property type="entry name" value="Glutathione-S-Trfase_C-like"/>
</dbReference>
<dbReference type="EMBL" id="JABMIG020000193">
    <property type="protein sequence ID" value="KAL3786509.1"/>
    <property type="molecule type" value="Genomic_DNA"/>
</dbReference>
<dbReference type="SUPFAM" id="SSF47616">
    <property type="entry name" value="GST C-terminal domain-like"/>
    <property type="match status" value="1"/>
</dbReference>
<evidence type="ECO:0000313" key="3">
    <source>
        <dbReference type="EMBL" id="KAL3786509.1"/>
    </source>
</evidence>
<organism evidence="3 4">
    <name type="scientific">Cyclotella cryptica</name>
    <dbReference type="NCBI Taxonomy" id="29204"/>
    <lineage>
        <taxon>Eukaryota</taxon>
        <taxon>Sar</taxon>
        <taxon>Stramenopiles</taxon>
        <taxon>Ochrophyta</taxon>
        <taxon>Bacillariophyta</taxon>
        <taxon>Coscinodiscophyceae</taxon>
        <taxon>Thalassiosirophycidae</taxon>
        <taxon>Stephanodiscales</taxon>
        <taxon>Stephanodiscaceae</taxon>
        <taxon>Cyclotella</taxon>
    </lineage>
</organism>
<dbReference type="Pfam" id="PF00043">
    <property type="entry name" value="GST_C"/>
    <property type="match status" value="1"/>
</dbReference>
<keyword evidence="1" id="KW-0732">Signal</keyword>
<evidence type="ECO:0000259" key="2">
    <source>
        <dbReference type="PROSITE" id="PS50405"/>
    </source>
</evidence>
<dbReference type="SUPFAM" id="SSF52833">
    <property type="entry name" value="Thioredoxin-like"/>
    <property type="match status" value="1"/>
</dbReference>
<dbReference type="Proteomes" id="UP001516023">
    <property type="component" value="Unassembled WGS sequence"/>
</dbReference>
<evidence type="ECO:0000256" key="1">
    <source>
        <dbReference type="SAM" id="SignalP"/>
    </source>
</evidence>
<dbReference type="InterPro" id="IPR036282">
    <property type="entry name" value="Glutathione-S-Trfase_C_sf"/>
</dbReference>
<name>A0ABD3PFU6_9STRA</name>
<accession>A0ABD3PFU6</accession>
<feature type="signal peptide" evidence="1">
    <location>
        <begin position="1"/>
        <end position="28"/>
    </location>
</feature>
<dbReference type="Gene3D" id="3.40.30.10">
    <property type="entry name" value="Glutaredoxin"/>
    <property type="match status" value="1"/>
</dbReference>
<comment type="caution">
    <text evidence="3">The sequence shown here is derived from an EMBL/GenBank/DDBJ whole genome shotgun (WGS) entry which is preliminary data.</text>
</comment>
<evidence type="ECO:0000313" key="4">
    <source>
        <dbReference type="Proteomes" id="UP001516023"/>
    </source>
</evidence>
<dbReference type="PROSITE" id="PS50405">
    <property type="entry name" value="GST_CTER"/>
    <property type="match status" value="1"/>
</dbReference>
<reference evidence="3 4" key="1">
    <citation type="journal article" date="2020" name="G3 (Bethesda)">
        <title>Improved Reference Genome for Cyclotella cryptica CCMP332, a Model for Cell Wall Morphogenesis, Salinity Adaptation, and Lipid Production in Diatoms (Bacillariophyta).</title>
        <authorList>
            <person name="Roberts W.R."/>
            <person name="Downey K.M."/>
            <person name="Ruck E.C."/>
            <person name="Traller J.C."/>
            <person name="Alverson A.J."/>
        </authorList>
    </citation>
    <scope>NUCLEOTIDE SEQUENCE [LARGE SCALE GENOMIC DNA]</scope>
    <source>
        <strain evidence="3 4">CCMP332</strain>
    </source>
</reference>
<sequence>MNKLNVPNQTMRASSLSILSLLAATAAGFSPPPPLARIHGSSRTSLSMALTLYGSPGSRSPLVNWAALELKLPVQAGDLSKNPHPFGQIPCLTDDNDVMVFESADEKGISGDARSAAVTSWIAWANASLDPICFLETPQGKVYDTGLRNSNRRIDRLDQLLAKSKFLVPGGFSLADVAVASYLLYVIQFFPDVDLYSKWPNVVKYMKECAGREDYGKAFGENVQEFCLQRLGEMEKGPGKEKKIFGMF</sequence>
<keyword evidence="4" id="KW-1185">Reference proteome</keyword>
<feature type="domain" description="GST C-terminal" evidence="2">
    <location>
        <begin position="111"/>
        <end position="226"/>
    </location>
</feature>
<dbReference type="AlphaFoldDB" id="A0ABD3PFU6"/>
<dbReference type="InterPro" id="IPR036249">
    <property type="entry name" value="Thioredoxin-like_sf"/>
</dbReference>
<dbReference type="PANTHER" id="PTHR44051:SF8">
    <property type="entry name" value="GLUTATHIONE S-TRANSFERASE GSTA"/>
    <property type="match status" value="1"/>
</dbReference>
<feature type="chain" id="PRO_5044781858" description="GST C-terminal domain-containing protein" evidence="1">
    <location>
        <begin position="29"/>
        <end position="248"/>
    </location>
</feature>
<dbReference type="InterPro" id="IPR004046">
    <property type="entry name" value="GST_C"/>
</dbReference>
<dbReference type="PANTHER" id="PTHR44051">
    <property type="entry name" value="GLUTATHIONE S-TRANSFERASE-RELATED"/>
    <property type="match status" value="1"/>
</dbReference>